<reference evidence="3" key="1">
    <citation type="submission" date="2024-07" db="EMBL/GenBank/DDBJ databases">
        <authorList>
            <person name="Yu S.T."/>
        </authorList>
    </citation>
    <scope>NUCLEOTIDE SEQUENCE</scope>
    <source>
        <strain evidence="3">R21</strain>
    </source>
</reference>
<dbReference type="RefSeq" id="WP_369233297.1">
    <property type="nucleotide sequence ID" value="NZ_CP163435.1"/>
</dbReference>
<accession>A0AB39P7D5</accession>
<evidence type="ECO:0000313" key="3">
    <source>
        <dbReference type="EMBL" id="XDQ26002.1"/>
    </source>
</evidence>
<keyword evidence="2" id="KW-0732">Signal</keyword>
<gene>
    <name evidence="3" type="ORF">AB5J56_15450</name>
</gene>
<sequence>MALRSILARLAIAAAGGALVALAATTPAVANDEWGDGPGASSRNDGWGHHGEHGDHGDHNNPRLYEGRVTARGGLILRGAPNRGGTYIRTAPYGSIVSIFCKTPGETIDGNPLWYLLTDGTWAWGAARYIDNIGPAPRWC</sequence>
<feature type="chain" id="PRO_5044200408" evidence="2">
    <location>
        <begin position="24"/>
        <end position="140"/>
    </location>
</feature>
<organism evidence="3">
    <name type="scientific">Streptomyces sp. R21</name>
    <dbReference type="NCBI Taxonomy" id="3238627"/>
    <lineage>
        <taxon>Bacteria</taxon>
        <taxon>Bacillati</taxon>
        <taxon>Actinomycetota</taxon>
        <taxon>Actinomycetes</taxon>
        <taxon>Kitasatosporales</taxon>
        <taxon>Streptomycetaceae</taxon>
        <taxon>Streptomyces</taxon>
    </lineage>
</organism>
<evidence type="ECO:0000256" key="1">
    <source>
        <dbReference type="SAM" id="MobiDB-lite"/>
    </source>
</evidence>
<evidence type="ECO:0000256" key="2">
    <source>
        <dbReference type="SAM" id="SignalP"/>
    </source>
</evidence>
<protein>
    <submittedName>
        <fullName evidence="3">SH3 domain-containing protein</fullName>
    </submittedName>
</protein>
<proteinExistence type="predicted"/>
<name>A0AB39P7D5_9ACTN</name>
<dbReference type="AlphaFoldDB" id="A0AB39P7D5"/>
<dbReference type="EMBL" id="CP163435">
    <property type="protein sequence ID" value="XDQ26002.1"/>
    <property type="molecule type" value="Genomic_DNA"/>
</dbReference>
<feature type="signal peptide" evidence="2">
    <location>
        <begin position="1"/>
        <end position="23"/>
    </location>
</feature>
<feature type="region of interest" description="Disordered" evidence="1">
    <location>
        <begin position="31"/>
        <end position="62"/>
    </location>
</feature>
<feature type="compositionally biased region" description="Basic and acidic residues" evidence="1">
    <location>
        <begin position="46"/>
        <end position="61"/>
    </location>
</feature>